<evidence type="ECO:0000256" key="1">
    <source>
        <dbReference type="ARBA" id="ARBA00023157"/>
    </source>
</evidence>
<protein>
    <submittedName>
        <fullName evidence="2">Uncharacterized protein</fullName>
    </submittedName>
</protein>
<name>V5F3K2_PHOLE</name>
<evidence type="ECO:0000313" key="2">
    <source>
        <dbReference type="EMBL" id="GAD31950.1"/>
    </source>
</evidence>
<dbReference type="PANTHER" id="PTHR22595:SF79">
    <property type="entry name" value="CHITINASE 12"/>
    <property type="match status" value="1"/>
</dbReference>
<dbReference type="EMBL" id="DF196821">
    <property type="protein sequence ID" value="GAD31950.1"/>
    <property type="molecule type" value="Genomic_DNA"/>
</dbReference>
<dbReference type="InterPro" id="IPR023346">
    <property type="entry name" value="Lysozyme-like_dom_sf"/>
</dbReference>
<dbReference type="HOGENOM" id="CLU_1747945_0_0_6"/>
<dbReference type="Gene3D" id="1.10.530.10">
    <property type="match status" value="1"/>
</dbReference>
<keyword evidence="1" id="KW-1015">Disulfide bond</keyword>
<gene>
    <name evidence="2" type="ORF">PLEI_3616</name>
</gene>
<organism evidence="2 3">
    <name type="scientific">Photobacterium leiognathi lrivu.4.1</name>
    <dbReference type="NCBI Taxonomy" id="1248232"/>
    <lineage>
        <taxon>Bacteria</taxon>
        <taxon>Pseudomonadati</taxon>
        <taxon>Pseudomonadota</taxon>
        <taxon>Gammaproteobacteria</taxon>
        <taxon>Vibrionales</taxon>
        <taxon>Vibrionaceae</taxon>
        <taxon>Photobacterium</taxon>
    </lineage>
</organism>
<proteinExistence type="predicted"/>
<evidence type="ECO:0000313" key="3">
    <source>
        <dbReference type="Proteomes" id="UP000030675"/>
    </source>
</evidence>
<dbReference type="SUPFAM" id="SSF53955">
    <property type="entry name" value="Lysozyme-like"/>
    <property type="match status" value="1"/>
</dbReference>
<reference evidence="3" key="1">
    <citation type="submission" date="2012-12" db="EMBL/GenBank/DDBJ databases">
        <title>Genome Sequence of Photobacterium leiognathi lrivu.4.1.</title>
        <authorList>
            <person name="Urbanczyk H."/>
            <person name="Ogura Y."/>
            <person name="Hayashi T."/>
            <person name="Dunlap P.V."/>
        </authorList>
    </citation>
    <scope>NUCLEOTIDE SEQUENCE [LARGE SCALE GENOMIC DNA]</scope>
    <source>
        <strain evidence="3">lrivu.4.1</strain>
    </source>
</reference>
<dbReference type="PANTHER" id="PTHR22595">
    <property type="entry name" value="CHITINASE-RELATED"/>
    <property type="match status" value="1"/>
</dbReference>
<dbReference type="Proteomes" id="UP000030675">
    <property type="component" value="Unassembled WGS sequence"/>
</dbReference>
<dbReference type="eggNOG" id="COG3979">
    <property type="taxonomic scope" value="Bacteria"/>
</dbReference>
<accession>V5F3K2</accession>
<dbReference type="AlphaFoldDB" id="V5F3K2"/>
<sequence length="149" mass="17100">MQAQLDAKEAELTSDPLLEQVKKSIRTRDNTIVEAIMPGASNNPENVKRVEHLIDAHTWEYLFPKRAPEYTYRHFLQAVGKFPAFCGEYNDGRDSDAICRKSLATIFAHFAQETGGHTAHWDVPEWRQALVYVREMGWDENMRGGYNGE</sequence>